<reference evidence="8" key="1">
    <citation type="submission" date="2018-05" db="EMBL/GenBank/DDBJ databases">
        <authorList>
            <person name="Pedro S.L.S."/>
            <person name="Freitas R.C."/>
            <person name="Barreto A.S."/>
            <person name="Lima A.O.S."/>
        </authorList>
    </citation>
    <scope>NUCLEOTIDE SEQUENCE</scope>
    <source>
        <strain evidence="8">BP203</strain>
        <tissue evidence="8">Muscle</tissue>
    </source>
</reference>
<name>A0ABX0S6W6_PONBL</name>
<feature type="disulfide bond" evidence="5">
    <location>
        <begin position="259"/>
        <end position="268"/>
    </location>
</feature>
<evidence type="ECO:0000313" key="8">
    <source>
        <dbReference type="EMBL" id="NIG60793.1"/>
    </source>
</evidence>
<evidence type="ECO:0000313" key="9">
    <source>
        <dbReference type="Proteomes" id="UP001165941"/>
    </source>
</evidence>
<dbReference type="InterPro" id="IPR018097">
    <property type="entry name" value="EGF_Ca-bd_CS"/>
</dbReference>
<dbReference type="SMART" id="SM00181">
    <property type="entry name" value="EGF"/>
    <property type="match status" value="5"/>
</dbReference>
<keyword evidence="3 5" id="KW-1015">Disulfide bond</keyword>
<dbReference type="PROSITE" id="PS01187">
    <property type="entry name" value="EGF_CA"/>
    <property type="match status" value="2"/>
</dbReference>
<evidence type="ECO:0000256" key="1">
    <source>
        <dbReference type="ARBA" id="ARBA00022536"/>
    </source>
</evidence>
<evidence type="ECO:0000256" key="2">
    <source>
        <dbReference type="ARBA" id="ARBA00022737"/>
    </source>
</evidence>
<dbReference type="PANTHER" id="PTHR12916">
    <property type="entry name" value="CYTOCHROME C OXIDASE POLYPEPTIDE VIC-2"/>
    <property type="match status" value="1"/>
</dbReference>
<dbReference type="PROSITE" id="PS01186">
    <property type="entry name" value="EGF_2"/>
    <property type="match status" value="4"/>
</dbReference>
<feature type="signal peptide" evidence="6">
    <location>
        <begin position="1"/>
        <end position="28"/>
    </location>
</feature>
<dbReference type="SMART" id="SM00179">
    <property type="entry name" value="EGF_CA"/>
    <property type="match status" value="6"/>
</dbReference>
<dbReference type="EMBL" id="PGGH01217682">
    <property type="protein sequence ID" value="NIG60793.1"/>
    <property type="molecule type" value="Genomic_DNA"/>
</dbReference>
<feature type="disulfide bond" evidence="5">
    <location>
        <begin position="172"/>
        <end position="181"/>
    </location>
</feature>
<feature type="disulfide bond" evidence="5">
    <location>
        <begin position="134"/>
        <end position="143"/>
    </location>
</feature>
<keyword evidence="9" id="KW-1185">Reference proteome</keyword>
<feature type="disulfide bond" evidence="5">
    <location>
        <begin position="96"/>
        <end position="105"/>
    </location>
</feature>
<keyword evidence="2" id="KW-0677">Repeat</keyword>
<dbReference type="PANTHER" id="PTHR12916:SF13">
    <property type="entry name" value="SUSHI, VON WILLEBRAND FACTOR TYPE A, EGF AND PENTRAXIN DOMAIN-CONTAINING PROTEIN 1-LIKE"/>
    <property type="match status" value="1"/>
</dbReference>
<accession>A0ABX0S6W6</accession>
<keyword evidence="6" id="KW-0732">Signal</keyword>
<evidence type="ECO:0000256" key="3">
    <source>
        <dbReference type="ARBA" id="ARBA00023157"/>
    </source>
</evidence>
<dbReference type="Proteomes" id="UP001165941">
    <property type="component" value="Unassembled WGS sequence"/>
</dbReference>
<organism evidence="8 9">
    <name type="scientific">Pontoporia blainvillei</name>
    <name type="common">Franciscana</name>
    <name type="synonym">Delphinus blainvillei</name>
    <dbReference type="NCBI Taxonomy" id="48723"/>
    <lineage>
        <taxon>Eukaryota</taxon>
        <taxon>Metazoa</taxon>
        <taxon>Chordata</taxon>
        <taxon>Craniata</taxon>
        <taxon>Vertebrata</taxon>
        <taxon>Euteleostomi</taxon>
        <taxon>Mammalia</taxon>
        <taxon>Eutheria</taxon>
        <taxon>Laurasiatheria</taxon>
        <taxon>Artiodactyla</taxon>
        <taxon>Whippomorpha</taxon>
        <taxon>Cetacea</taxon>
        <taxon>Odontoceti</taxon>
        <taxon>Pontoporiidae</taxon>
        <taxon>Pontoporia</taxon>
    </lineage>
</organism>
<evidence type="ECO:0000256" key="4">
    <source>
        <dbReference type="ARBA" id="ARBA00023180"/>
    </source>
</evidence>
<evidence type="ECO:0000256" key="5">
    <source>
        <dbReference type="PROSITE-ProRule" id="PRU00076"/>
    </source>
</evidence>
<evidence type="ECO:0000256" key="6">
    <source>
        <dbReference type="SAM" id="SignalP"/>
    </source>
</evidence>
<dbReference type="PROSITE" id="PS50026">
    <property type="entry name" value="EGF_3"/>
    <property type="match status" value="6"/>
</dbReference>
<evidence type="ECO:0000259" key="7">
    <source>
        <dbReference type="PROSITE" id="PS50026"/>
    </source>
</evidence>
<dbReference type="PRINTS" id="PR00010">
    <property type="entry name" value="EGFBLOOD"/>
</dbReference>
<protein>
    <submittedName>
        <fullName evidence="8">Protein crumbs-like</fullName>
    </submittedName>
</protein>
<feature type="domain" description="EGF-like" evidence="7">
    <location>
        <begin position="108"/>
        <end position="144"/>
    </location>
</feature>
<dbReference type="InterPro" id="IPR000742">
    <property type="entry name" value="EGF"/>
</dbReference>
<dbReference type="Gene3D" id="2.10.25.10">
    <property type="entry name" value="Laminin"/>
    <property type="match status" value="6"/>
</dbReference>
<dbReference type="SUPFAM" id="SSF57196">
    <property type="entry name" value="EGF/Laminin"/>
    <property type="match status" value="6"/>
</dbReference>
<feature type="domain" description="EGF-like" evidence="7">
    <location>
        <begin position="146"/>
        <end position="182"/>
    </location>
</feature>
<proteinExistence type="predicted"/>
<dbReference type="InterPro" id="IPR001881">
    <property type="entry name" value="EGF-like_Ca-bd_dom"/>
</dbReference>
<gene>
    <name evidence="8" type="ORF">BU61_4563</name>
</gene>
<dbReference type="PROSITE" id="PS00010">
    <property type="entry name" value="ASX_HYDROXYL"/>
    <property type="match status" value="3"/>
</dbReference>
<dbReference type="InterPro" id="IPR000152">
    <property type="entry name" value="EGF-type_Asp/Asn_hydroxyl_site"/>
</dbReference>
<dbReference type="PROSITE" id="PS00022">
    <property type="entry name" value="EGF_1"/>
    <property type="match status" value="4"/>
</dbReference>
<feature type="domain" description="EGF-like" evidence="7">
    <location>
        <begin position="271"/>
        <end position="307"/>
    </location>
</feature>
<feature type="domain" description="EGF-like" evidence="7">
    <location>
        <begin position="212"/>
        <end position="269"/>
    </location>
</feature>
<comment type="caution">
    <text evidence="5">Lacks conserved residue(s) required for the propagation of feature annotation.</text>
</comment>
<feature type="chain" id="PRO_5045932132" evidence="6">
    <location>
        <begin position="29"/>
        <end position="328"/>
    </location>
</feature>
<dbReference type="CDD" id="cd00054">
    <property type="entry name" value="EGF_CA"/>
    <property type="match status" value="3"/>
</dbReference>
<dbReference type="Pfam" id="PF00008">
    <property type="entry name" value="EGF"/>
    <property type="match status" value="4"/>
</dbReference>
<feature type="domain" description="EGF-like" evidence="7">
    <location>
        <begin position="67"/>
        <end position="106"/>
    </location>
</feature>
<sequence length="328" mass="33816">MALARPGTWDPRPPAPLLLLLLGGSALSLPVGTAPSDPPAACASDPCAPGTECQATENGGYTCGPLEPRGCASQPCHHGALCVPQAPDPSGFRCYCVPGFQGPRCELDIDECASRPCHHGATCHNLADRYECHCPLGYAGVTCEAEVDECASAPCLHGGSCLDGLDSYRCVCAPGFGGASCQLDLDECQSQPCVHGGVCHDLVNGGEQCEVDEDECAAGPCQHGGQCLQRSDPTLYGGIQAAFPGAFSFRHAAGFLCRCPLGFEGDDCSVDVDECASRPCLSGGLCQDLPNGFQCHCSDGYTGAWGAVGTGAGQGQIRWTWGEKIPSG</sequence>
<comment type="caution">
    <text evidence="8">The sequence shown here is derived from an EMBL/GenBank/DDBJ whole genome shotgun (WGS) entry which is preliminary data.</text>
</comment>
<feature type="domain" description="EGF-like" evidence="7">
    <location>
        <begin position="184"/>
        <end position="210"/>
    </location>
</feature>
<keyword evidence="4" id="KW-0325">Glycoprotein</keyword>
<keyword evidence="1 5" id="KW-0245">EGF-like domain</keyword>